<proteinExistence type="predicted"/>
<feature type="compositionally biased region" description="Low complexity" evidence="1">
    <location>
        <begin position="13"/>
        <end position="30"/>
    </location>
</feature>
<dbReference type="AlphaFoldDB" id="A0A9P7MUJ1"/>
<accession>A0A9P7MUJ1</accession>
<dbReference type="Pfam" id="PF12855">
    <property type="entry name" value="Ecl1"/>
    <property type="match status" value="1"/>
</dbReference>
<feature type="compositionally biased region" description="Low complexity" evidence="1">
    <location>
        <begin position="134"/>
        <end position="146"/>
    </location>
</feature>
<organism evidence="2 3">
    <name type="scientific">Claviceps arundinis</name>
    <dbReference type="NCBI Taxonomy" id="1623583"/>
    <lineage>
        <taxon>Eukaryota</taxon>
        <taxon>Fungi</taxon>
        <taxon>Dikarya</taxon>
        <taxon>Ascomycota</taxon>
        <taxon>Pezizomycotina</taxon>
        <taxon>Sordariomycetes</taxon>
        <taxon>Hypocreomycetidae</taxon>
        <taxon>Hypocreales</taxon>
        <taxon>Clavicipitaceae</taxon>
        <taxon>Claviceps</taxon>
    </lineage>
</organism>
<dbReference type="EMBL" id="SRPS01000078">
    <property type="protein sequence ID" value="KAG5970442.1"/>
    <property type="molecule type" value="Genomic_DNA"/>
</dbReference>
<feature type="compositionally biased region" description="Polar residues" evidence="1">
    <location>
        <begin position="114"/>
        <end position="125"/>
    </location>
</feature>
<sequence>MHHHRRRSGHGHGSTSTTDVRKSTASSDSSSKSKRPSTTRRHTPSSSTKSSRSHHDREHEEDEDSCYSEREFFPQFCAVCETQFSSPKRNLYCSDKCRQLDANVVPSRPRKYSVTEQSSYYSTLHTEPPDIIRRASPSRPLSSTRRPSPPRHLSDWPSYSRGAAISPSGPSRQLGPYRSSAYNSTPDTSYQYTSGDTTYDTSTYDTGLTGLDRPAPPRQSGSGSKSKSVDLLTRGSRR</sequence>
<evidence type="ECO:0000256" key="1">
    <source>
        <dbReference type="SAM" id="MobiDB-lite"/>
    </source>
</evidence>
<name>A0A9P7MUJ1_9HYPO</name>
<dbReference type="InterPro" id="IPR024368">
    <property type="entry name" value="Ecl1/2/3"/>
</dbReference>
<feature type="region of interest" description="Disordered" evidence="1">
    <location>
        <begin position="107"/>
        <end position="238"/>
    </location>
</feature>
<dbReference type="OrthoDB" id="4960466at2759"/>
<feature type="compositionally biased region" description="Low complexity" evidence="1">
    <location>
        <begin position="187"/>
        <end position="212"/>
    </location>
</feature>
<dbReference type="Proteomes" id="UP000784919">
    <property type="component" value="Unassembled WGS sequence"/>
</dbReference>
<feature type="compositionally biased region" description="Basic residues" evidence="1">
    <location>
        <begin position="32"/>
        <end position="43"/>
    </location>
</feature>
<evidence type="ECO:0008006" key="4">
    <source>
        <dbReference type="Google" id="ProtNLM"/>
    </source>
</evidence>
<feature type="compositionally biased region" description="Basic residues" evidence="1">
    <location>
        <begin position="1"/>
        <end position="10"/>
    </location>
</feature>
<gene>
    <name evidence="2" type="ORF">E4U56_007707</name>
</gene>
<protein>
    <recommendedName>
        <fullName evidence="4">Life-span regulatory factor domain-containing protein</fullName>
    </recommendedName>
</protein>
<feature type="region of interest" description="Disordered" evidence="1">
    <location>
        <begin position="1"/>
        <end position="66"/>
    </location>
</feature>
<comment type="caution">
    <text evidence="2">The sequence shown here is derived from an EMBL/GenBank/DDBJ whole genome shotgun (WGS) entry which is preliminary data.</text>
</comment>
<evidence type="ECO:0000313" key="3">
    <source>
        <dbReference type="Proteomes" id="UP000784919"/>
    </source>
</evidence>
<evidence type="ECO:0000313" key="2">
    <source>
        <dbReference type="EMBL" id="KAG5970442.1"/>
    </source>
</evidence>
<reference evidence="2" key="1">
    <citation type="journal article" date="2020" name="bioRxiv">
        <title>Whole genome comparisons of ergot fungi reveals the divergence and evolution of species within the genus Claviceps are the result of varying mechanisms driving genome evolution and host range expansion.</title>
        <authorList>
            <person name="Wyka S.A."/>
            <person name="Mondo S.J."/>
            <person name="Liu M."/>
            <person name="Dettman J."/>
            <person name="Nalam V."/>
            <person name="Broders K.D."/>
        </authorList>
    </citation>
    <scope>NUCLEOTIDE SEQUENCE</scope>
    <source>
        <strain evidence="2">CCC 1102</strain>
    </source>
</reference>